<protein>
    <submittedName>
        <fullName evidence="1">Uncharacterized protein</fullName>
    </submittedName>
</protein>
<reference evidence="1 2" key="1">
    <citation type="submission" date="2018-06" db="EMBL/GenBank/DDBJ databases">
        <title>Sphaerisporangium craniellae sp. nov., isolated from a marine sponge in the South China Sea.</title>
        <authorList>
            <person name="Li L."/>
        </authorList>
    </citation>
    <scope>NUCLEOTIDE SEQUENCE [LARGE SCALE GENOMIC DNA]</scope>
    <source>
        <strain evidence="1 2">CCTCC AA 208026</strain>
    </source>
</reference>
<accession>A0A367ETE7</accession>
<gene>
    <name evidence="1" type="ORF">DQ384_37095</name>
</gene>
<comment type="caution">
    <text evidence="1">The sequence shown here is derived from an EMBL/GenBank/DDBJ whole genome shotgun (WGS) entry which is preliminary data.</text>
</comment>
<evidence type="ECO:0000313" key="2">
    <source>
        <dbReference type="Proteomes" id="UP000253094"/>
    </source>
</evidence>
<sequence>MPPAFAGESVSPNQTASAFRLARYPSPPAPSEEATALRRLTVAALAELPALAERLHVPEHTARGLSLDLRGHAALSGTAAPEEEQGRTQKAAYALESALLDVKRAALADLRAQGDFDDGVLRHVEHVLDIEAHHLATKTALLSGSPTGRV</sequence>
<organism evidence="1 2">
    <name type="scientific">Sphaerisporangium album</name>
    <dbReference type="NCBI Taxonomy" id="509200"/>
    <lineage>
        <taxon>Bacteria</taxon>
        <taxon>Bacillati</taxon>
        <taxon>Actinomycetota</taxon>
        <taxon>Actinomycetes</taxon>
        <taxon>Streptosporangiales</taxon>
        <taxon>Streptosporangiaceae</taxon>
        <taxon>Sphaerisporangium</taxon>
    </lineage>
</organism>
<evidence type="ECO:0000313" key="1">
    <source>
        <dbReference type="EMBL" id="RCG21009.1"/>
    </source>
</evidence>
<keyword evidence="2" id="KW-1185">Reference proteome</keyword>
<proteinExistence type="predicted"/>
<dbReference type="EMBL" id="QOIL01000031">
    <property type="protein sequence ID" value="RCG21009.1"/>
    <property type="molecule type" value="Genomic_DNA"/>
</dbReference>
<name>A0A367ETE7_9ACTN</name>
<dbReference type="AlphaFoldDB" id="A0A367ETE7"/>
<dbReference type="Proteomes" id="UP000253094">
    <property type="component" value="Unassembled WGS sequence"/>
</dbReference>